<dbReference type="Proteomes" id="UP000018208">
    <property type="component" value="Unassembled WGS sequence"/>
</dbReference>
<reference evidence="1 2" key="1">
    <citation type="journal article" date="2014" name="PLoS Genet.">
        <title>The Genome of Spironucleus salmonicida Highlights a Fish Pathogen Adapted to Fluctuating Environments.</title>
        <authorList>
            <person name="Xu F."/>
            <person name="Jerlstrom-Hultqvist J."/>
            <person name="Einarsson E."/>
            <person name="Astvaldsson A."/>
            <person name="Svard S.G."/>
            <person name="Andersson J.O."/>
        </authorList>
    </citation>
    <scope>NUCLEOTIDE SEQUENCE [LARGE SCALE GENOMIC DNA]</scope>
    <source>
        <strain evidence="1 2">ATCC 50377</strain>
    </source>
</reference>
<dbReference type="RefSeq" id="XP_067762625.1">
    <property type="nucleotide sequence ID" value="XM_067909869.1"/>
</dbReference>
<protein>
    <submittedName>
        <fullName evidence="1">Uncharacterized protein</fullName>
    </submittedName>
</protein>
<evidence type="ECO:0000313" key="1">
    <source>
        <dbReference type="EMBL" id="KAH0571852.1"/>
    </source>
</evidence>
<comment type="caution">
    <text evidence="1">The sequence shown here is derived from an EMBL/GenBank/DDBJ whole genome shotgun (WGS) entry which is preliminary data.</text>
</comment>
<dbReference type="KEGG" id="ssao:94300071"/>
<proteinExistence type="predicted"/>
<keyword evidence="2" id="KW-1185">Reference proteome</keyword>
<dbReference type="AlphaFoldDB" id="A0A9P8RWV2"/>
<dbReference type="GeneID" id="94300071"/>
<name>A0A9P8RWV2_9EUKA</name>
<gene>
    <name evidence="1" type="ORF">SS50377_26048</name>
</gene>
<dbReference type="EMBL" id="AUWU02000006">
    <property type="protein sequence ID" value="KAH0571852.1"/>
    <property type="molecule type" value="Genomic_DNA"/>
</dbReference>
<evidence type="ECO:0000313" key="2">
    <source>
        <dbReference type="Proteomes" id="UP000018208"/>
    </source>
</evidence>
<sequence length="102" mass="11025">MNVPHSVRTTLQSSARSPQVTRRAFLLLGERGSGSGPWCKRIKTPKSGRISSFTALQKGAESEQILEFWLLQNSASQAAIEKVGCGCNFGGNTDRANEKISS</sequence>
<organism evidence="1 2">
    <name type="scientific">Spironucleus salmonicida</name>
    <dbReference type="NCBI Taxonomy" id="348837"/>
    <lineage>
        <taxon>Eukaryota</taxon>
        <taxon>Metamonada</taxon>
        <taxon>Diplomonadida</taxon>
        <taxon>Hexamitidae</taxon>
        <taxon>Hexamitinae</taxon>
        <taxon>Spironucleus</taxon>
    </lineage>
</organism>
<accession>A0A9P8RWV2</accession>